<evidence type="ECO:0000256" key="3">
    <source>
        <dbReference type="ARBA" id="ARBA00046185"/>
    </source>
</evidence>
<keyword evidence="7" id="KW-1185">Reference proteome</keyword>
<protein>
    <recommendedName>
        <fullName evidence="2">FAD-dependent oxidoreductase domain-containing protein 1</fullName>
    </recommendedName>
</protein>
<keyword evidence="1" id="KW-0560">Oxidoreductase</keyword>
<evidence type="ECO:0000256" key="2">
    <source>
        <dbReference type="ARBA" id="ARBA00039785"/>
    </source>
</evidence>
<dbReference type="Pfam" id="PF01266">
    <property type="entry name" value="DAO"/>
    <property type="match status" value="1"/>
</dbReference>
<dbReference type="Gene3D" id="3.50.50.60">
    <property type="entry name" value="FAD/NAD(P)-binding domain"/>
    <property type="match status" value="1"/>
</dbReference>
<dbReference type="PANTHER" id="PTHR13847">
    <property type="entry name" value="SARCOSINE DEHYDROGENASE-RELATED"/>
    <property type="match status" value="1"/>
</dbReference>
<gene>
    <name evidence="6" type="ORF">PRZ48_005548</name>
</gene>
<evidence type="ECO:0000313" key="7">
    <source>
        <dbReference type="Proteomes" id="UP001305779"/>
    </source>
</evidence>
<feature type="chain" id="PRO_5045672084" description="FAD-dependent oxidoreductase domain-containing protein 1" evidence="4">
    <location>
        <begin position="17"/>
        <end position="368"/>
    </location>
</feature>
<sequence>MHTIVVGAGIVGLCTALSHAERGAKVTLIERGLPGAANSTSTGGGIREKFGTKLNITLSKLAAPFWATFGERFGVDICFRESGYLFIAKNNEEATRLKAQAELQNSLSVGTGRGIRGAAFRQQDGWANQHPIVDGLYRGVLEAGVNLQVGTEALSLISNNGGVVKGVVTTTGRMLGDAVVLATGPWCNSLLEPLGLTVPVAGHRHQLLIVEPAEPLPTDLPWLISVGAQVHLRPDSAGRVLVGGFLGHDERCDLQGWSRQADDDWSQEVLAVAGREFGVVNRDAVIKHGWAGLYPSTPDRHPVVDRLRPGLFGALGLSGTGLMHGPAIGVLMADLILDGSIDDPDLAKGLGLDRFIDTDGSSGEATGL</sequence>
<dbReference type="SUPFAM" id="SSF51905">
    <property type="entry name" value="FAD/NAD(P)-binding domain"/>
    <property type="match status" value="1"/>
</dbReference>
<dbReference type="Gene3D" id="3.30.9.10">
    <property type="entry name" value="D-Amino Acid Oxidase, subunit A, domain 2"/>
    <property type="match status" value="1"/>
</dbReference>
<comment type="function">
    <text evidence="3">Required for the assembly of the mitochondrial membrane respiratory chain NADH dehydrogenase (Complex I). Involved in mid-late stages of complex I assembly.</text>
</comment>
<proteinExistence type="predicted"/>
<organism evidence="6 7">
    <name type="scientific">Zasmidium cellare</name>
    <name type="common">Wine cellar mold</name>
    <name type="synonym">Racodium cellare</name>
    <dbReference type="NCBI Taxonomy" id="395010"/>
    <lineage>
        <taxon>Eukaryota</taxon>
        <taxon>Fungi</taxon>
        <taxon>Dikarya</taxon>
        <taxon>Ascomycota</taxon>
        <taxon>Pezizomycotina</taxon>
        <taxon>Dothideomycetes</taxon>
        <taxon>Dothideomycetidae</taxon>
        <taxon>Mycosphaerellales</taxon>
        <taxon>Mycosphaerellaceae</taxon>
        <taxon>Zasmidium</taxon>
    </lineage>
</organism>
<evidence type="ECO:0000313" key="6">
    <source>
        <dbReference type="EMBL" id="KAK4502125.1"/>
    </source>
</evidence>
<dbReference type="PANTHER" id="PTHR13847:SF287">
    <property type="entry name" value="FAD-DEPENDENT OXIDOREDUCTASE DOMAIN-CONTAINING PROTEIN 1"/>
    <property type="match status" value="1"/>
</dbReference>
<keyword evidence="4" id="KW-0732">Signal</keyword>
<evidence type="ECO:0000259" key="5">
    <source>
        <dbReference type="Pfam" id="PF01266"/>
    </source>
</evidence>
<dbReference type="InterPro" id="IPR036188">
    <property type="entry name" value="FAD/NAD-bd_sf"/>
</dbReference>
<dbReference type="Proteomes" id="UP001305779">
    <property type="component" value="Unassembled WGS sequence"/>
</dbReference>
<dbReference type="InterPro" id="IPR006076">
    <property type="entry name" value="FAD-dep_OxRdtase"/>
</dbReference>
<dbReference type="EMBL" id="JAXOVC010000004">
    <property type="protein sequence ID" value="KAK4502125.1"/>
    <property type="molecule type" value="Genomic_DNA"/>
</dbReference>
<reference evidence="6 7" key="1">
    <citation type="journal article" date="2023" name="G3 (Bethesda)">
        <title>A chromosome-level genome assembly of Zasmidium syzygii isolated from banana leaves.</title>
        <authorList>
            <person name="van Westerhoven A.C."/>
            <person name="Mehrabi R."/>
            <person name="Talebi R."/>
            <person name="Steentjes M.B.F."/>
            <person name="Corcolon B."/>
            <person name="Chong P.A."/>
            <person name="Kema G.H.J."/>
            <person name="Seidl M.F."/>
        </authorList>
    </citation>
    <scope>NUCLEOTIDE SEQUENCE [LARGE SCALE GENOMIC DNA]</scope>
    <source>
        <strain evidence="6 7">P124</strain>
    </source>
</reference>
<comment type="caution">
    <text evidence="6">The sequence shown here is derived from an EMBL/GenBank/DDBJ whole genome shotgun (WGS) entry which is preliminary data.</text>
</comment>
<accession>A0ABR0ELS8</accession>
<feature type="domain" description="FAD dependent oxidoreductase" evidence="5">
    <location>
        <begin position="3"/>
        <end position="335"/>
    </location>
</feature>
<name>A0ABR0ELS8_ZASCE</name>
<feature type="signal peptide" evidence="4">
    <location>
        <begin position="1"/>
        <end position="16"/>
    </location>
</feature>
<evidence type="ECO:0000256" key="1">
    <source>
        <dbReference type="ARBA" id="ARBA00023002"/>
    </source>
</evidence>
<evidence type="ECO:0000256" key="4">
    <source>
        <dbReference type="SAM" id="SignalP"/>
    </source>
</evidence>